<dbReference type="InterPro" id="IPR011990">
    <property type="entry name" value="TPR-like_helical_dom_sf"/>
</dbReference>
<evidence type="ECO:0000313" key="1">
    <source>
        <dbReference type="EMBL" id="RKS79691.1"/>
    </source>
</evidence>
<reference evidence="1 2" key="1">
    <citation type="submission" date="2018-10" db="EMBL/GenBank/DDBJ databases">
        <title>Genomic Encyclopedia of Archaeal and Bacterial Type Strains, Phase II (KMG-II): from individual species to whole genera.</title>
        <authorList>
            <person name="Goeker M."/>
        </authorList>
    </citation>
    <scope>NUCLEOTIDE SEQUENCE [LARGE SCALE GENOMIC DNA]</scope>
    <source>
        <strain evidence="1 2">DSM 43383</strain>
    </source>
</reference>
<dbReference type="Pfam" id="PF13374">
    <property type="entry name" value="TPR_10"/>
    <property type="match status" value="4"/>
</dbReference>
<evidence type="ECO:0000313" key="2">
    <source>
        <dbReference type="Proteomes" id="UP000274601"/>
    </source>
</evidence>
<keyword evidence="2" id="KW-1185">Reference proteome</keyword>
<gene>
    <name evidence="1" type="ORF">BZB76_1166</name>
</gene>
<dbReference type="PANTHER" id="PTHR19959:SF119">
    <property type="entry name" value="FUNGAL LIPASE-LIKE DOMAIN-CONTAINING PROTEIN"/>
    <property type="match status" value="1"/>
</dbReference>
<sequence>MVPAGFKRRTRGGQLVADSVVFGSVNQIAGVQGDVRIEAERPLYRLEALPAAGPVVPVEDARRRPGLLLQAGLQQVPFAGRDEQLDRLETWREDRSGAPVLLVHGPGGQGKSRLAAQFGAKSLEVGWRVLVARHADDPAALAAADTHQAEEPRREAGALLLVDYAERWPVTDLLALLADAAGQGARVLLLARPAGPWWSTLAFNIAKFTATAAPVRLPPLGDQIDREQLFTDARDAFARALQVSPDSVQPPVDLETQPGFGLVLAVHMAALAAVDAASREVVAPQDLAAVSGYLLARERDHWRWLHRNADVAVDVGAMGQAVYLAVLTGSQTYDDGLLAVRAAQIGTSVHPDRILKDHAVAYPPHASDSVLEPLYPDRLGEDLLALSTPGHHSDSDYPADPWASQAAARIITATTTDDGGARDAGSQKDGPVWARPALTTLVQAAARWPHIATTQLAPLLTEHPHLALSAGGATLAALADIDTLDITVLETIEAVLPEDSHVELNAGIAAVTQRLATHRLTTTDPAQRARIHDNLAVRLSHAGQRNHALTEGQQALHTWRHLAATNPTAYLSNLAASLNNHALRLAEVGRRDEALPVSQEAVELRRELAAANRAAFLPDLATSLNNHANRLAEVGRRDEALLVSQEAVELRRELAAANRAAFLPDLATSLNNHAALLAEVGRRDGALLVSQEAVELRRELAAANRAAFLPDLATSLNNHAALLAEVGRRDGALPVSREAVELRRELAVANRAAFLPDLAMSLSNHAVRLAEVGRRDEALLVSQEAVELRRELAVANRAAFLPDLAMSLSNHAVRLAEVGRRDEALLVSQEAVELRRELAVANRAAFLPDLAMSLNNHALRLAEVGRRDEALPVSQEAVELRRELVATNPAAYLPAHTRSITVLGHVLVLDARFGEAVAPLVEALVAAEKLPEYDQGIVVVVIDLLRRCHAGDAAGVDEVFRAVTGQDVPEWMKQPPDPDEL</sequence>
<dbReference type="Proteomes" id="UP000274601">
    <property type="component" value="Unassembled WGS sequence"/>
</dbReference>
<dbReference type="SUPFAM" id="SSF48452">
    <property type="entry name" value="TPR-like"/>
    <property type="match status" value="2"/>
</dbReference>
<accession>A0A495QZP4</accession>
<name>A0A495QZP4_9ACTN</name>
<dbReference type="Gene3D" id="3.40.50.300">
    <property type="entry name" value="P-loop containing nucleotide triphosphate hydrolases"/>
    <property type="match status" value="1"/>
</dbReference>
<organism evidence="1 2">
    <name type="scientific">Actinomadura pelletieri DSM 43383</name>
    <dbReference type="NCBI Taxonomy" id="1120940"/>
    <lineage>
        <taxon>Bacteria</taxon>
        <taxon>Bacillati</taxon>
        <taxon>Actinomycetota</taxon>
        <taxon>Actinomycetes</taxon>
        <taxon>Streptosporangiales</taxon>
        <taxon>Thermomonosporaceae</taxon>
        <taxon>Actinomadura</taxon>
    </lineage>
</organism>
<dbReference type="EMBL" id="RBWU01000001">
    <property type="protein sequence ID" value="RKS79691.1"/>
    <property type="molecule type" value="Genomic_DNA"/>
</dbReference>
<dbReference type="InterPro" id="IPR027417">
    <property type="entry name" value="P-loop_NTPase"/>
</dbReference>
<proteinExistence type="predicted"/>
<protein>
    <submittedName>
        <fullName evidence="1">Tetratricopeptide repeat protein</fullName>
    </submittedName>
</protein>
<dbReference type="SUPFAM" id="SSF52540">
    <property type="entry name" value="P-loop containing nucleoside triphosphate hydrolases"/>
    <property type="match status" value="1"/>
</dbReference>
<dbReference type="Gene3D" id="1.25.40.10">
    <property type="entry name" value="Tetratricopeptide repeat domain"/>
    <property type="match status" value="4"/>
</dbReference>
<dbReference type="AlphaFoldDB" id="A0A495QZP4"/>
<dbReference type="PANTHER" id="PTHR19959">
    <property type="entry name" value="KINESIN LIGHT CHAIN"/>
    <property type="match status" value="1"/>
</dbReference>
<comment type="caution">
    <text evidence="1">The sequence shown here is derived from an EMBL/GenBank/DDBJ whole genome shotgun (WGS) entry which is preliminary data.</text>
</comment>